<reference evidence="2 3" key="1">
    <citation type="submission" date="2023-03" db="EMBL/GenBank/DDBJ databases">
        <title>Isolation and description of six Streptomyces strains from soil environments, able to metabolize different microbial glucans.</title>
        <authorList>
            <person name="Widen T."/>
            <person name="Larsbrink J."/>
        </authorList>
    </citation>
    <scope>NUCLEOTIDE SEQUENCE [LARGE SCALE GENOMIC DNA]</scope>
    <source>
        <strain evidence="2 3">Alt2</strain>
    </source>
</reference>
<keyword evidence="1" id="KW-0812">Transmembrane</keyword>
<dbReference type="RefSeq" id="WP_219574331.1">
    <property type="nucleotide sequence ID" value="NZ_CP120988.1"/>
</dbReference>
<feature type="transmembrane region" description="Helical" evidence="1">
    <location>
        <begin position="6"/>
        <end position="25"/>
    </location>
</feature>
<protein>
    <recommendedName>
        <fullName evidence="4">DUF3592 domain-containing protein</fullName>
    </recommendedName>
</protein>
<gene>
    <name evidence="2" type="ORF">P8A19_16860</name>
</gene>
<evidence type="ECO:0008006" key="4">
    <source>
        <dbReference type="Google" id="ProtNLM"/>
    </source>
</evidence>
<dbReference type="Proteomes" id="UP001235744">
    <property type="component" value="Chromosome"/>
</dbReference>
<organism evidence="2 3">
    <name type="scientific">Streptomyces poriferorum</name>
    <dbReference type="NCBI Taxonomy" id="2798799"/>
    <lineage>
        <taxon>Bacteria</taxon>
        <taxon>Bacillati</taxon>
        <taxon>Actinomycetota</taxon>
        <taxon>Actinomycetes</taxon>
        <taxon>Kitasatosporales</taxon>
        <taxon>Streptomycetaceae</taxon>
        <taxon>Streptomyces</taxon>
    </lineage>
</organism>
<keyword evidence="1" id="KW-1133">Transmembrane helix</keyword>
<dbReference type="EMBL" id="CP120988">
    <property type="protein sequence ID" value="WLQ57019.1"/>
    <property type="molecule type" value="Genomic_DNA"/>
</dbReference>
<evidence type="ECO:0000256" key="1">
    <source>
        <dbReference type="SAM" id="Phobius"/>
    </source>
</evidence>
<accession>A0ABY9IQA4</accession>
<evidence type="ECO:0000313" key="2">
    <source>
        <dbReference type="EMBL" id="WLQ57019.1"/>
    </source>
</evidence>
<sequence>MIAVSFFVFVIAFLALLVSGVPFLTQAPLRKRGVQVMGSEVARRIPREGKIDVQYGYLVSGGEQHTLWRRGMSIEPPALTGIVYDPKNPKRADFTAGMPENVAGRRNYLLSLVAVEIAMVALMVVGVMS</sequence>
<keyword evidence="1" id="KW-0472">Membrane</keyword>
<keyword evidence="3" id="KW-1185">Reference proteome</keyword>
<feature type="transmembrane region" description="Helical" evidence="1">
    <location>
        <begin position="108"/>
        <end position="128"/>
    </location>
</feature>
<proteinExistence type="predicted"/>
<name>A0ABY9IQA4_9ACTN</name>
<evidence type="ECO:0000313" key="3">
    <source>
        <dbReference type="Proteomes" id="UP001235744"/>
    </source>
</evidence>